<name>A0A1I6MQF2_9BACT</name>
<evidence type="ECO:0000313" key="1">
    <source>
        <dbReference type="EMBL" id="SFS17939.1"/>
    </source>
</evidence>
<sequence>MARERELSEDRSQERQQKTLSLRISDVLHDRLERVRDVLSVKAGSRVTTSEVAKHLLESADEERLELVELMQKPTDALLMIREKHAQGVRLSKNEWTCIAYYAHRGMEWFTGGHSNILPDSYIAVVKAFLAVYDILPDSDTRHQDYYFGNLADSEFTAKRPITSDVVLKAAAHCIHKVETAKKPYRPLYVGRNLYHALDSENITDTTALNEALAPFWKALWRLAARGHYRVCSLPLRAPKAAGGEHYEEESFLPPVSESVPDGDFSLSFSTLDNTDLSILFVFPGTRGAMYPLSRYPMIAAFRAMLFGICDDSEMQHWDGEMFYAYTSRNGDEIDVSFRAKDNGITFGFSSREWAAVKRLFAKAWNSPEVSRTWDKLVEEYGEL</sequence>
<organism evidence="1 2">
    <name type="scientific">Granulicella pectinivorans</name>
    <dbReference type="NCBI Taxonomy" id="474950"/>
    <lineage>
        <taxon>Bacteria</taxon>
        <taxon>Pseudomonadati</taxon>
        <taxon>Acidobacteriota</taxon>
        <taxon>Terriglobia</taxon>
        <taxon>Terriglobales</taxon>
        <taxon>Acidobacteriaceae</taxon>
        <taxon>Granulicella</taxon>
    </lineage>
</organism>
<protein>
    <submittedName>
        <fullName evidence="1">Uncharacterized protein</fullName>
    </submittedName>
</protein>
<evidence type="ECO:0000313" key="2">
    <source>
        <dbReference type="Proteomes" id="UP000199024"/>
    </source>
</evidence>
<reference evidence="1 2" key="1">
    <citation type="submission" date="2016-10" db="EMBL/GenBank/DDBJ databases">
        <authorList>
            <person name="de Groot N.N."/>
        </authorList>
    </citation>
    <scope>NUCLEOTIDE SEQUENCE [LARGE SCALE GENOMIC DNA]</scope>
    <source>
        <strain evidence="1 2">DSM 21001</strain>
    </source>
</reference>
<dbReference type="EMBL" id="FOZL01000001">
    <property type="protein sequence ID" value="SFS17939.1"/>
    <property type="molecule type" value="Genomic_DNA"/>
</dbReference>
<dbReference type="Proteomes" id="UP000199024">
    <property type="component" value="Unassembled WGS sequence"/>
</dbReference>
<keyword evidence="2" id="KW-1185">Reference proteome</keyword>
<dbReference type="STRING" id="474950.SAMN05421771_3296"/>
<dbReference type="AlphaFoldDB" id="A0A1I6MQF2"/>
<accession>A0A1I6MQF2</accession>
<dbReference type="OrthoDB" id="9851422at2"/>
<gene>
    <name evidence="1" type="ORF">SAMN05421771_3296</name>
</gene>
<proteinExistence type="predicted"/>
<dbReference type="RefSeq" id="WP_089840689.1">
    <property type="nucleotide sequence ID" value="NZ_FOZL01000001.1"/>
</dbReference>